<keyword evidence="10" id="KW-1185">Reference proteome</keyword>
<dbReference type="GO" id="GO:0045259">
    <property type="term" value="C:proton-transporting ATP synthase complex"/>
    <property type="evidence" value="ECO:0007669"/>
    <property type="project" value="UniProtKB-KW"/>
</dbReference>
<evidence type="ECO:0000256" key="3">
    <source>
        <dbReference type="ARBA" id="ARBA00022547"/>
    </source>
</evidence>
<dbReference type="InterPro" id="IPR013837">
    <property type="entry name" value="ATP_synth_F0_suB"/>
</dbReference>
<organism evidence="10 11">
    <name type="scientific">Drosophila hydei</name>
    <name type="common">Fruit fly</name>
    <dbReference type="NCBI Taxonomy" id="7224"/>
    <lineage>
        <taxon>Eukaryota</taxon>
        <taxon>Metazoa</taxon>
        <taxon>Ecdysozoa</taxon>
        <taxon>Arthropoda</taxon>
        <taxon>Hexapoda</taxon>
        <taxon>Insecta</taxon>
        <taxon>Pterygota</taxon>
        <taxon>Neoptera</taxon>
        <taxon>Endopterygota</taxon>
        <taxon>Diptera</taxon>
        <taxon>Brachycera</taxon>
        <taxon>Muscomorpha</taxon>
        <taxon>Ephydroidea</taxon>
        <taxon>Drosophilidae</taxon>
        <taxon>Drosophila</taxon>
    </lineage>
</organism>
<dbReference type="FunFam" id="1.20.5.2210:FF:000003">
    <property type="entry name" value="ATP synthase subunit B"/>
    <property type="match status" value="1"/>
</dbReference>
<reference evidence="11" key="1">
    <citation type="submission" date="2025-08" db="UniProtKB">
        <authorList>
            <consortium name="RefSeq"/>
        </authorList>
    </citation>
    <scope>IDENTIFICATION</scope>
    <source>
        <strain evidence="11">15085-1641.00</strain>
        <tissue evidence="11">Whole body</tissue>
    </source>
</reference>
<name>A0A6J1LQ95_DROHY</name>
<comment type="subunit">
    <text evidence="9">F-type ATPases have 2 components, CF(1) - the catalytic core - and CF(0) - the membrane proton channel. CF(1) and CF(0) have multiple subunits.</text>
</comment>
<proteinExistence type="inferred from homology"/>
<dbReference type="GO" id="GO:0046933">
    <property type="term" value="F:proton-transporting ATP synthase activity, rotational mechanism"/>
    <property type="evidence" value="ECO:0007669"/>
    <property type="project" value="TreeGrafter"/>
</dbReference>
<keyword evidence="3 9" id="KW-0138">CF(0)</keyword>
<comment type="subcellular location">
    <subcellularLocation>
        <location evidence="9">Mitochondrion</location>
    </subcellularLocation>
    <subcellularLocation>
        <location evidence="9">Mitochondrion inner membrane</location>
    </subcellularLocation>
</comment>
<keyword evidence="6 9" id="KW-0406">Ion transport</keyword>
<evidence type="ECO:0000313" key="11">
    <source>
        <dbReference type="RefSeq" id="XP_023169807.1"/>
    </source>
</evidence>
<dbReference type="AlphaFoldDB" id="A0A6J1LQ95"/>
<evidence type="ECO:0000256" key="5">
    <source>
        <dbReference type="ARBA" id="ARBA00022792"/>
    </source>
</evidence>
<evidence type="ECO:0000256" key="6">
    <source>
        <dbReference type="ARBA" id="ARBA00023065"/>
    </source>
</evidence>
<dbReference type="PANTHER" id="PTHR12733:SF3">
    <property type="entry name" value="ATP SYNTHASE F(0) COMPLEX SUBUNIT B1, MITOCHONDRIAL"/>
    <property type="match status" value="1"/>
</dbReference>
<comment type="function">
    <text evidence="9">Subunit b, of the mitochondrial membrane ATP synthase complex (F(1)F(0) ATP synthase or Complex V) that produces ATP from ADP in the presence of a proton gradient across the membrane which is generated by electron transport complexes of the respiratory chain. ATP synthase complex consist of a soluble F(1) head domain - the catalytic core - and a membrane F(1) domain - the membrane proton channel. These two domains are linked by a central stalk rotating inside the F(1) region and a stationary peripheral stalk. During catalysis, ATP synthesis in the catalytic domain of F(1) is coupled via a rotary mechanism of the central stalk subunits to proton translocation. In vivo, can only synthesize ATP although its ATP hydrolase activity can be activated artificially in vitro. Part of the complex F(0) domain. Part of the complex F(0) domain and the peripheric stalk, which acts as a stator to hold the catalytic alpha(3)beta(3) subcomplex and subunit a/ATP6 static relative to the rotary elements.</text>
</comment>
<evidence type="ECO:0000256" key="2">
    <source>
        <dbReference type="ARBA" id="ARBA00022448"/>
    </source>
</evidence>
<dbReference type="KEGG" id="dhe:111598678"/>
<accession>A0A6J1LQ95</accession>
<keyword evidence="5 9" id="KW-0999">Mitochondrion inner membrane</keyword>
<dbReference type="CTD" id="39143"/>
<dbReference type="GeneID" id="111598678"/>
<keyword evidence="2 9" id="KW-0813">Transport</keyword>
<sequence>MFSRAALLTAQRPLTLVASRSAAAAAAQPAGGAVERRQRPEHPGKVRLGFIPEEWFQFFYNKTGVTGPYTFGVGLITYLCSKEIYVMEHEYYSGLSLGIMAIIAVKKLGPVIARWADGEIDKIESEWKEGREAELKVLADAIEAEKKEQWRADGALLLMEAKKENIALQLEAAFRERAMNVYSEVKRRLDYQVECRHVERRLSQKHMVNWIVASVLSSISPQQEKETLNKCIGDLTALALRVKND</sequence>
<evidence type="ECO:0000256" key="8">
    <source>
        <dbReference type="ARBA" id="ARBA00023136"/>
    </source>
</evidence>
<dbReference type="Gene3D" id="1.20.5.2210">
    <property type="match status" value="1"/>
</dbReference>
<dbReference type="RefSeq" id="XP_023169807.1">
    <property type="nucleotide sequence ID" value="XM_023314039.1"/>
</dbReference>
<keyword evidence="4 9" id="KW-0375">Hydrogen ion transport</keyword>
<dbReference type="OrthoDB" id="67388at2759"/>
<dbReference type="OMA" id="PEEWFTF"/>
<evidence type="ECO:0000256" key="4">
    <source>
        <dbReference type="ARBA" id="ARBA00022781"/>
    </source>
</evidence>
<dbReference type="SUPFAM" id="SSF161060">
    <property type="entry name" value="ATP synthase B chain-like"/>
    <property type="match status" value="1"/>
</dbReference>
<dbReference type="Proteomes" id="UP000504633">
    <property type="component" value="Unplaced"/>
</dbReference>
<keyword evidence="7 9" id="KW-0496">Mitochondrion</keyword>
<gene>
    <name evidence="11" type="primary">LOC111598678</name>
</gene>
<comment type="similarity">
    <text evidence="1 9">Belongs to the eukaryotic ATPase B chain family.</text>
</comment>
<protein>
    <recommendedName>
        <fullName evidence="9">ATP synthase subunit b</fullName>
    </recommendedName>
</protein>
<dbReference type="Pfam" id="PF05405">
    <property type="entry name" value="Mt_ATP-synt_B"/>
    <property type="match status" value="1"/>
</dbReference>
<dbReference type="GO" id="GO:0005743">
    <property type="term" value="C:mitochondrial inner membrane"/>
    <property type="evidence" value="ECO:0007669"/>
    <property type="project" value="UniProtKB-SubCell"/>
</dbReference>
<evidence type="ECO:0000313" key="10">
    <source>
        <dbReference type="Proteomes" id="UP000504633"/>
    </source>
</evidence>
<dbReference type="PANTHER" id="PTHR12733">
    <property type="entry name" value="MITOCHONDRIAL ATP SYNTHASE B CHAIN"/>
    <property type="match status" value="1"/>
</dbReference>
<keyword evidence="8 9" id="KW-0472">Membrane</keyword>
<evidence type="ECO:0000256" key="1">
    <source>
        <dbReference type="ARBA" id="ARBA00007479"/>
    </source>
</evidence>
<evidence type="ECO:0000256" key="9">
    <source>
        <dbReference type="RuleBase" id="RU368017"/>
    </source>
</evidence>
<dbReference type="InterPro" id="IPR008688">
    <property type="entry name" value="ATP_synth_Bsub_B/MI25"/>
</dbReference>
<evidence type="ECO:0000256" key="7">
    <source>
        <dbReference type="ARBA" id="ARBA00023128"/>
    </source>
</evidence>